<dbReference type="InterPro" id="IPR051136">
    <property type="entry name" value="Intracellular_Lectin-GPT"/>
</dbReference>
<evidence type="ECO:0000256" key="12">
    <source>
        <dbReference type="SAM" id="Phobius"/>
    </source>
</evidence>
<keyword evidence="5" id="KW-0430">Lectin</keyword>
<evidence type="ECO:0000313" key="14">
    <source>
        <dbReference type="EMBL" id="GFT54489.1"/>
    </source>
</evidence>
<dbReference type="InterPro" id="IPR035664">
    <property type="entry name" value="VIP36_lectin"/>
</dbReference>
<dbReference type="CDD" id="cd06901">
    <property type="entry name" value="lectin_VIP36_VIPL"/>
    <property type="match status" value="1"/>
</dbReference>
<evidence type="ECO:0000256" key="9">
    <source>
        <dbReference type="ARBA" id="ARBA00023157"/>
    </source>
</evidence>
<gene>
    <name evidence="14" type="primary">LMAN2</name>
    <name evidence="14" type="ORF">NPIL_534231</name>
</gene>
<dbReference type="InterPro" id="IPR005052">
    <property type="entry name" value="Lectin_leg"/>
</dbReference>
<dbReference type="GO" id="GO:0000139">
    <property type="term" value="C:Golgi membrane"/>
    <property type="evidence" value="ECO:0007669"/>
    <property type="project" value="UniProtKB-SubCell"/>
</dbReference>
<dbReference type="Pfam" id="PF03388">
    <property type="entry name" value="Lectin_leg-like"/>
    <property type="match status" value="1"/>
</dbReference>
<evidence type="ECO:0000256" key="7">
    <source>
        <dbReference type="ARBA" id="ARBA00023034"/>
    </source>
</evidence>
<evidence type="ECO:0000256" key="3">
    <source>
        <dbReference type="ARBA" id="ARBA00022723"/>
    </source>
</evidence>
<evidence type="ECO:0000256" key="10">
    <source>
        <dbReference type="ARBA" id="ARBA00023180"/>
    </source>
</evidence>
<dbReference type="GO" id="GO:0005789">
    <property type="term" value="C:endoplasmic reticulum membrane"/>
    <property type="evidence" value="ECO:0007669"/>
    <property type="project" value="TreeGrafter"/>
</dbReference>
<keyword evidence="7" id="KW-0333">Golgi apparatus</keyword>
<dbReference type="PANTHER" id="PTHR12223:SF45">
    <property type="entry name" value="RE50040P"/>
    <property type="match status" value="1"/>
</dbReference>
<evidence type="ECO:0000313" key="15">
    <source>
        <dbReference type="Proteomes" id="UP000887013"/>
    </source>
</evidence>
<keyword evidence="3" id="KW-0479">Metal-binding</keyword>
<dbReference type="AlphaFoldDB" id="A0A8X6P8F7"/>
<dbReference type="GO" id="GO:0005793">
    <property type="term" value="C:endoplasmic reticulum-Golgi intermediate compartment"/>
    <property type="evidence" value="ECO:0007669"/>
    <property type="project" value="TreeGrafter"/>
</dbReference>
<name>A0A8X6P8F7_NEPPI</name>
<keyword evidence="9" id="KW-1015">Disulfide bond</keyword>
<sequence>MERIKILLSVSYYEGSAIIKVQQKSALIKVSMYATEVVAFAGMPLTKDEGNGVYPTSVGEALPLVEVLDIGAFSVILAFSFETMLRILSFSEALRALKIVDVALSSYSKHSIKFFLNSSSENLVDISSTFLTFYKVSTGTMKFCMKTPLVSLVFHLSSVSIVFAAWNTNDYLKREHSVVKPYQASGISIPFWDFMGSVMITNSHIRLTPDLQSKNGAIWNNVPCMVKNWELQVHFHVYGKAKDLYGDGLAIWYAKQPLTTGSVFGSMDYFNGLGIFLDTYANQNGPHNHGHPYISAMVNNGSLHYDHDRDGTHTELAGCEAKFRNSDHDTHLSIRYERDVLTVSVDLEGKNAWKECFTVKEVRLPTGYFFGASATTGELTDNHDIISIRLFELEVPDEKEEEDRSKIAPAAAFFTPPRDHVDDPPPPMSGTKLFLIIVCALLGLCVCVIGGVMVFQRSQDSARKRLY</sequence>
<dbReference type="PROSITE" id="PS51328">
    <property type="entry name" value="L_LECTIN_LIKE"/>
    <property type="match status" value="1"/>
</dbReference>
<keyword evidence="4" id="KW-0732">Signal</keyword>
<dbReference type="InterPro" id="IPR013320">
    <property type="entry name" value="ConA-like_dom_sf"/>
</dbReference>
<dbReference type="GO" id="GO:0005537">
    <property type="term" value="F:D-mannose binding"/>
    <property type="evidence" value="ECO:0007669"/>
    <property type="project" value="TreeGrafter"/>
</dbReference>
<proteinExistence type="predicted"/>
<dbReference type="OrthoDB" id="270293at2759"/>
<accession>A0A8X6P8F7</accession>
<keyword evidence="15" id="KW-1185">Reference proteome</keyword>
<comment type="subcellular location">
    <subcellularLocation>
        <location evidence="11">Endomembrane system</location>
        <topology evidence="11">Single-pass type I membrane protein</topology>
    </subcellularLocation>
    <subcellularLocation>
        <location evidence="1">Golgi apparatus membrane</location>
        <topology evidence="1">Single-pass membrane protein</topology>
    </subcellularLocation>
</comment>
<evidence type="ECO:0000256" key="4">
    <source>
        <dbReference type="ARBA" id="ARBA00022729"/>
    </source>
</evidence>
<keyword evidence="2 12" id="KW-0812">Transmembrane</keyword>
<dbReference type="GO" id="GO:0046872">
    <property type="term" value="F:metal ion binding"/>
    <property type="evidence" value="ECO:0007669"/>
    <property type="project" value="UniProtKB-KW"/>
</dbReference>
<reference evidence="14" key="1">
    <citation type="submission" date="2020-08" db="EMBL/GenBank/DDBJ databases">
        <title>Multicomponent nature underlies the extraordinary mechanical properties of spider dragline silk.</title>
        <authorList>
            <person name="Kono N."/>
            <person name="Nakamura H."/>
            <person name="Mori M."/>
            <person name="Yoshida Y."/>
            <person name="Ohtoshi R."/>
            <person name="Malay A.D."/>
            <person name="Moran D.A.P."/>
            <person name="Tomita M."/>
            <person name="Numata K."/>
            <person name="Arakawa K."/>
        </authorList>
    </citation>
    <scope>NUCLEOTIDE SEQUENCE</scope>
</reference>
<evidence type="ECO:0000256" key="6">
    <source>
        <dbReference type="ARBA" id="ARBA00022989"/>
    </source>
</evidence>
<dbReference type="GO" id="GO:0030134">
    <property type="term" value="C:COPII-coated ER to Golgi transport vesicle"/>
    <property type="evidence" value="ECO:0007669"/>
    <property type="project" value="TreeGrafter"/>
</dbReference>
<dbReference type="SUPFAM" id="SSF49899">
    <property type="entry name" value="Concanavalin A-like lectins/glucanases"/>
    <property type="match status" value="1"/>
</dbReference>
<feature type="transmembrane region" description="Helical" evidence="12">
    <location>
        <begin position="433"/>
        <end position="455"/>
    </location>
</feature>
<dbReference type="FunFam" id="2.60.120.200:FF:000017">
    <property type="entry name" value="Vesicular integral-membrane protein VIP36"/>
    <property type="match status" value="1"/>
</dbReference>
<evidence type="ECO:0000259" key="13">
    <source>
        <dbReference type="PROSITE" id="PS51328"/>
    </source>
</evidence>
<dbReference type="Proteomes" id="UP000887013">
    <property type="component" value="Unassembled WGS sequence"/>
</dbReference>
<evidence type="ECO:0000256" key="5">
    <source>
        <dbReference type="ARBA" id="ARBA00022734"/>
    </source>
</evidence>
<keyword evidence="8 12" id="KW-0472">Membrane</keyword>
<organism evidence="14 15">
    <name type="scientific">Nephila pilipes</name>
    <name type="common">Giant wood spider</name>
    <name type="synonym">Nephila maculata</name>
    <dbReference type="NCBI Taxonomy" id="299642"/>
    <lineage>
        <taxon>Eukaryota</taxon>
        <taxon>Metazoa</taxon>
        <taxon>Ecdysozoa</taxon>
        <taxon>Arthropoda</taxon>
        <taxon>Chelicerata</taxon>
        <taxon>Arachnida</taxon>
        <taxon>Araneae</taxon>
        <taxon>Araneomorphae</taxon>
        <taxon>Entelegynae</taxon>
        <taxon>Araneoidea</taxon>
        <taxon>Nephilidae</taxon>
        <taxon>Nephila</taxon>
    </lineage>
</organism>
<dbReference type="PANTHER" id="PTHR12223">
    <property type="entry name" value="VESICULAR MANNOSE-BINDING LECTIN"/>
    <property type="match status" value="1"/>
</dbReference>
<evidence type="ECO:0000256" key="1">
    <source>
        <dbReference type="ARBA" id="ARBA00004194"/>
    </source>
</evidence>
<dbReference type="Gene3D" id="2.60.120.200">
    <property type="match status" value="1"/>
</dbReference>
<keyword evidence="6 12" id="KW-1133">Transmembrane helix</keyword>
<evidence type="ECO:0000256" key="11">
    <source>
        <dbReference type="ARBA" id="ARBA00046288"/>
    </source>
</evidence>
<evidence type="ECO:0000256" key="8">
    <source>
        <dbReference type="ARBA" id="ARBA00023136"/>
    </source>
</evidence>
<comment type="caution">
    <text evidence="14">The sequence shown here is derived from an EMBL/GenBank/DDBJ whole genome shotgun (WGS) entry which is preliminary data.</text>
</comment>
<protein>
    <submittedName>
        <fullName evidence="14">Vesicular integral-membrane protein VIP36</fullName>
    </submittedName>
</protein>
<dbReference type="GO" id="GO:0006888">
    <property type="term" value="P:endoplasmic reticulum to Golgi vesicle-mediated transport"/>
    <property type="evidence" value="ECO:0007669"/>
    <property type="project" value="TreeGrafter"/>
</dbReference>
<feature type="domain" description="L-type lectin-like" evidence="13">
    <location>
        <begin position="170"/>
        <end position="393"/>
    </location>
</feature>
<keyword evidence="10" id="KW-0325">Glycoprotein</keyword>
<evidence type="ECO:0000256" key="2">
    <source>
        <dbReference type="ARBA" id="ARBA00022692"/>
    </source>
</evidence>
<dbReference type="EMBL" id="BMAW01066305">
    <property type="protein sequence ID" value="GFT54489.1"/>
    <property type="molecule type" value="Genomic_DNA"/>
</dbReference>